<proteinExistence type="predicted"/>
<dbReference type="Pfam" id="PF05494">
    <property type="entry name" value="MlaC"/>
    <property type="match status" value="1"/>
</dbReference>
<evidence type="ECO:0000313" key="1">
    <source>
        <dbReference type="EMBL" id="VBB69429.1"/>
    </source>
</evidence>
<dbReference type="PANTHER" id="PTHR36573">
    <property type="entry name" value="INTERMEMBRANE PHOSPHOLIPID TRANSPORT SYSTEM BINDING PROTEIN MLAC"/>
    <property type="match status" value="1"/>
</dbReference>
<dbReference type="NCBIfam" id="TIGR03481">
    <property type="entry name" value="HpnM"/>
    <property type="match status" value="1"/>
</dbReference>
<organism evidence="1">
    <name type="scientific">invertebrate metagenome</name>
    <dbReference type="NCBI Taxonomy" id="1711999"/>
    <lineage>
        <taxon>unclassified sequences</taxon>
        <taxon>metagenomes</taxon>
        <taxon>organismal metagenomes</taxon>
    </lineage>
</organism>
<dbReference type="EMBL" id="LR026963">
    <property type="protein sequence ID" value="VBB69429.1"/>
    <property type="molecule type" value="Genomic_DNA"/>
</dbReference>
<reference evidence="1" key="1">
    <citation type="submission" date="2018-10" db="EMBL/GenBank/DDBJ databases">
        <authorList>
            <person name="Gruber-Vodicka H."/>
            <person name="Jaeckle O."/>
        </authorList>
    </citation>
    <scope>NUCLEOTIDE SEQUENCE</scope>
</reference>
<dbReference type="InterPro" id="IPR008869">
    <property type="entry name" value="MlaC/ttg2D"/>
</dbReference>
<gene>
    <name evidence="1" type="ORF">RIEGSTA812A_PEG_902</name>
</gene>
<dbReference type="InterPro" id="IPR042245">
    <property type="entry name" value="Tgt2/MlaC_sf"/>
</dbReference>
<dbReference type="Gene3D" id="3.10.450.710">
    <property type="entry name" value="Tgt2/MlaC"/>
    <property type="match status" value="1"/>
</dbReference>
<sequence length="240" mass="27354">MYRFCSTFPCNIIVASVSCVSIFSHAFASVPFSSIYPLDIYFITTINNIYKCYTPVERVETLHKALINVMQNAQVLGWQGRYNQLHSILMQSYDFSNMARIASGSYWKTFTEIQKANVVEAFSRMSIATYASRFNTYGGEWFETIAVETLPQSHPSVMVRTRLVKRDGTEVQLSYRLVVARGSWRIVDVFYKGTISELANQRAQYLTVLKKSGYDRLLQKLNEKVNKLAVGEQEGSDGLP</sequence>
<name>A0A484H5X5_9ZZZZ</name>
<dbReference type="AlphaFoldDB" id="A0A484H5X5"/>
<dbReference type="PROSITE" id="PS51257">
    <property type="entry name" value="PROKAR_LIPOPROTEIN"/>
    <property type="match status" value="1"/>
</dbReference>
<dbReference type="PANTHER" id="PTHR36573:SF1">
    <property type="entry name" value="INTERMEMBRANE PHOSPHOLIPID TRANSPORT SYSTEM BINDING PROTEIN MLAC"/>
    <property type="match status" value="1"/>
</dbReference>
<protein>
    <submittedName>
        <fullName evidence="1">ABC-type transport system involved in resistance to organic solvents, auxiliary component</fullName>
    </submittedName>
</protein>
<dbReference type="InterPro" id="IPR017842">
    <property type="entry name" value="Hopanoid_biosyn-assoc_HpnM"/>
</dbReference>
<accession>A0A484H5X5</accession>